<dbReference type="Proteomes" id="UP000298327">
    <property type="component" value="Unassembled WGS sequence"/>
</dbReference>
<dbReference type="GO" id="GO:0005634">
    <property type="term" value="C:nucleus"/>
    <property type="evidence" value="ECO:0007669"/>
    <property type="project" value="UniProtKB-SubCell"/>
</dbReference>
<feature type="region of interest" description="Disordered" evidence="10">
    <location>
        <begin position="175"/>
        <end position="196"/>
    </location>
</feature>
<dbReference type="PANTHER" id="PTHR31196">
    <property type="entry name" value="RNA POLYMERASE II NUCLEAR LOCALIZATION PROTEIN SLC7A6OS-RELATED"/>
    <property type="match status" value="1"/>
</dbReference>
<evidence type="ECO:0000256" key="3">
    <source>
        <dbReference type="ARBA" id="ARBA00004496"/>
    </source>
</evidence>
<evidence type="ECO:0000256" key="5">
    <source>
        <dbReference type="ARBA" id="ARBA00017036"/>
    </source>
</evidence>
<keyword evidence="8" id="KW-0653">Protein transport</keyword>
<evidence type="ECO:0000313" key="13">
    <source>
        <dbReference type="Proteomes" id="UP000298327"/>
    </source>
</evidence>
<feature type="region of interest" description="Disordered" evidence="10">
    <location>
        <begin position="226"/>
        <end position="292"/>
    </location>
</feature>
<sequence>MTSEKTSLPPRQPYTILRIKRKRTDEPLDALVVQSRIRRKKSRGGMNVFQFAETLEQDAWDDERATKELQDRISTLAREQSSQVGAEPAREPLAAPPRADSGRQYTVINALGDLKPNPYATAPPAVLSAKDLEKQKADFQMYDAILASENATPMDPEIEKFLPMLQDYLKVGETAPPASAASAPLPSPGVPPASNVEGPDYVWDVFFHRPGALNYTSVSNIGTLTGLPASFADPFSSDSESEPEDDADEDSNAEEYYKNDYPDEEDSDGSDEFHERSDHDDMRNDYDMGSDE</sequence>
<feature type="compositionally biased region" description="Basic and acidic residues" evidence="10">
    <location>
        <begin position="271"/>
        <end position="286"/>
    </location>
</feature>
<keyword evidence="9" id="KW-0539">Nucleus</keyword>
<comment type="similarity">
    <text evidence="4">Belongs to the IWR1/SLC7A6OS family.</text>
</comment>
<dbReference type="InterPro" id="IPR013883">
    <property type="entry name" value="TF_Iwr1_dom"/>
</dbReference>
<evidence type="ECO:0000256" key="6">
    <source>
        <dbReference type="ARBA" id="ARBA00022448"/>
    </source>
</evidence>
<accession>A0A4Y9ZG57</accession>
<gene>
    <name evidence="12" type="ORF">EVG20_g151</name>
</gene>
<feature type="compositionally biased region" description="Acidic residues" evidence="10">
    <location>
        <begin position="239"/>
        <end position="253"/>
    </location>
</feature>
<comment type="function">
    <text evidence="1">Directs RNA polymerase II nuclear import.</text>
</comment>
<evidence type="ECO:0000256" key="1">
    <source>
        <dbReference type="ARBA" id="ARBA00003202"/>
    </source>
</evidence>
<evidence type="ECO:0000256" key="4">
    <source>
        <dbReference type="ARBA" id="ARBA00010218"/>
    </source>
</evidence>
<dbReference type="STRING" id="205917.A0A4Y9ZG57"/>
<protein>
    <recommendedName>
        <fullName evidence="5">Probable RNA polymerase II nuclear localization protein SLC7A6OS</fullName>
    </recommendedName>
</protein>
<dbReference type="GO" id="GO:0015031">
    <property type="term" value="P:protein transport"/>
    <property type="evidence" value="ECO:0007669"/>
    <property type="project" value="UniProtKB-KW"/>
</dbReference>
<dbReference type="GO" id="GO:0032502">
    <property type="term" value="P:developmental process"/>
    <property type="evidence" value="ECO:0007669"/>
    <property type="project" value="TreeGrafter"/>
</dbReference>
<evidence type="ECO:0000256" key="10">
    <source>
        <dbReference type="SAM" id="MobiDB-lite"/>
    </source>
</evidence>
<feature type="compositionally biased region" description="Low complexity" evidence="10">
    <location>
        <begin position="228"/>
        <end position="238"/>
    </location>
</feature>
<keyword evidence="6" id="KW-0813">Transport</keyword>
<evidence type="ECO:0000256" key="2">
    <source>
        <dbReference type="ARBA" id="ARBA00004123"/>
    </source>
</evidence>
<evidence type="ECO:0000256" key="8">
    <source>
        <dbReference type="ARBA" id="ARBA00022927"/>
    </source>
</evidence>
<feature type="compositionally biased region" description="Low complexity" evidence="10">
    <location>
        <begin position="175"/>
        <end position="184"/>
    </location>
</feature>
<reference evidence="12 13" key="1">
    <citation type="submission" date="2019-02" db="EMBL/GenBank/DDBJ databases">
        <title>Genome sequencing of the rare red list fungi Dentipellis fragilis.</title>
        <authorList>
            <person name="Buettner E."/>
            <person name="Kellner H."/>
        </authorList>
    </citation>
    <scope>NUCLEOTIDE SEQUENCE [LARGE SCALE GENOMIC DNA]</scope>
    <source>
        <strain evidence="12 13">DSM 105465</strain>
    </source>
</reference>
<dbReference type="AlphaFoldDB" id="A0A4Y9ZG57"/>
<dbReference type="GO" id="GO:0005737">
    <property type="term" value="C:cytoplasm"/>
    <property type="evidence" value="ECO:0007669"/>
    <property type="project" value="UniProtKB-SubCell"/>
</dbReference>
<dbReference type="EMBL" id="SEOQ01000003">
    <property type="protein sequence ID" value="TFY72883.1"/>
    <property type="molecule type" value="Genomic_DNA"/>
</dbReference>
<evidence type="ECO:0000313" key="12">
    <source>
        <dbReference type="EMBL" id="TFY72883.1"/>
    </source>
</evidence>
<dbReference type="Pfam" id="PF08574">
    <property type="entry name" value="Iwr1"/>
    <property type="match status" value="1"/>
</dbReference>
<name>A0A4Y9ZG57_9AGAM</name>
<dbReference type="PANTHER" id="PTHR31196:SF2">
    <property type="entry name" value="RNA POLYMERASE II NUCLEAR LOCALIZATION PROTEIN SLC7A6OS-RELATED"/>
    <property type="match status" value="1"/>
</dbReference>
<evidence type="ECO:0000256" key="7">
    <source>
        <dbReference type="ARBA" id="ARBA00022490"/>
    </source>
</evidence>
<feature type="domain" description="Transcription factor Iwr1" evidence="11">
    <location>
        <begin position="200"/>
        <end position="265"/>
    </location>
</feature>
<organism evidence="12 13">
    <name type="scientific">Dentipellis fragilis</name>
    <dbReference type="NCBI Taxonomy" id="205917"/>
    <lineage>
        <taxon>Eukaryota</taxon>
        <taxon>Fungi</taxon>
        <taxon>Dikarya</taxon>
        <taxon>Basidiomycota</taxon>
        <taxon>Agaricomycotina</taxon>
        <taxon>Agaricomycetes</taxon>
        <taxon>Russulales</taxon>
        <taxon>Hericiaceae</taxon>
        <taxon>Dentipellis</taxon>
    </lineage>
</organism>
<feature type="region of interest" description="Disordered" evidence="10">
    <location>
        <begin position="76"/>
        <end position="101"/>
    </location>
</feature>
<evidence type="ECO:0000256" key="9">
    <source>
        <dbReference type="ARBA" id="ARBA00023242"/>
    </source>
</evidence>
<comment type="subcellular location">
    <subcellularLocation>
        <location evidence="3">Cytoplasm</location>
    </subcellularLocation>
    <subcellularLocation>
        <location evidence="2">Nucleus</location>
    </subcellularLocation>
</comment>
<proteinExistence type="inferred from homology"/>
<dbReference type="OrthoDB" id="6255506at2759"/>
<keyword evidence="13" id="KW-1185">Reference proteome</keyword>
<comment type="caution">
    <text evidence="12">The sequence shown here is derived from an EMBL/GenBank/DDBJ whole genome shotgun (WGS) entry which is preliminary data.</text>
</comment>
<keyword evidence="7" id="KW-0963">Cytoplasm</keyword>
<evidence type="ECO:0000259" key="11">
    <source>
        <dbReference type="Pfam" id="PF08574"/>
    </source>
</evidence>
<dbReference type="InterPro" id="IPR040218">
    <property type="entry name" value="SLC7A6OS"/>
</dbReference>